<dbReference type="Proteomes" id="UP000479000">
    <property type="component" value="Unassembled WGS sequence"/>
</dbReference>
<dbReference type="PANTHER" id="PTHR47331:SF1">
    <property type="entry name" value="GAG-LIKE PROTEIN"/>
    <property type="match status" value="1"/>
</dbReference>
<name>A0A6H5HQ08_9HEMI</name>
<evidence type="ECO:0000313" key="2">
    <source>
        <dbReference type="Proteomes" id="UP000479000"/>
    </source>
</evidence>
<dbReference type="OrthoDB" id="6628501at2759"/>
<organism evidence="1 2">
    <name type="scientific">Nesidiocoris tenuis</name>
    <dbReference type="NCBI Taxonomy" id="355587"/>
    <lineage>
        <taxon>Eukaryota</taxon>
        <taxon>Metazoa</taxon>
        <taxon>Ecdysozoa</taxon>
        <taxon>Arthropoda</taxon>
        <taxon>Hexapoda</taxon>
        <taxon>Insecta</taxon>
        <taxon>Pterygota</taxon>
        <taxon>Neoptera</taxon>
        <taxon>Paraneoptera</taxon>
        <taxon>Hemiptera</taxon>
        <taxon>Heteroptera</taxon>
        <taxon>Panheteroptera</taxon>
        <taxon>Cimicomorpha</taxon>
        <taxon>Miridae</taxon>
        <taxon>Dicyphina</taxon>
        <taxon>Nesidiocoris</taxon>
    </lineage>
</organism>
<dbReference type="PANTHER" id="PTHR47331">
    <property type="entry name" value="PHD-TYPE DOMAIN-CONTAINING PROTEIN"/>
    <property type="match status" value="1"/>
</dbReference>
<protein>
    <submittedName>
        <fullName evidence="1">Uncharacterized protein</fullName>
    </submittedName>
</protein>
<dbReference type="EMBL" id="CADCXU010034969">
    <property type="protein sequence ID" value="CAB0020102.1"/>
    <property type="molecule type" value="Genomic_DNA"/>
</dbReference>
<gene>
    <name evidence="1" type="ORF">NTEN_LOCUS23709</name>
</gene>
<dbReference type="AlphaFoldDB" id="A0A6H5HQ08"/>
<accession>A0A6H5HQ08</accession>
<evidence type="ECO:0000313" key="1">
    <source>
        <dbReference type="EMBL" id="CAB0020102.1"/>
    </source>
</evidence>
<sequence length="155" mass="17417">MGTAPIAAIPSQKPQAFHAIVAEEPLDNLLEKFWTIEEVPNGPHNAPEDSACEQYYLNTVGREPDGRFVVALPFRKSPPLLGDSLGQATRRFLQLERRLSRSPELFNQYKKVMQGYLDEGYLSVVPAVELTQNREAYYIPHHGVMKSESSSTLLC</sequence>
<reference evidence="1 2" key="1">
    <citation type="submission" date="2020-02" db="EMBL/GenBank/DDBJ databases">
        <authorList>
            <person name="Ferguson B K."/>
        </authorList>
    </citation>
    <scope>NUCLEOTIDE SEQUENCE [LARGE SCALE GENOMIC DNA]</scope>
</reference>
<proteinExistence type="predicted"/>
<keyword evidence="2" id="KW-1185">Reference proteome</keyword>